<dbReference type="EMBL" id="LKCN02000014">
    <property type="protein sequence ID" value="RCI09884.1"/>
    <property type="molecule type" value="Genomic_DNA"/>
</dbReference>
<name>A0A367L635_9HYPO</name>
<evidence type="ECO:0000313" key="2">
    <source>
        <dbReference type="Proteomes" id="UP000253664"/>
    </source>
</evidence>
<organism evidence="1 2">
    <name type="scientific">Ophiocordyceps polyrhachis-furcata BCC 54312</name>
    <dbReference type="NCBI Taxonomy" id="1330021"/>
    <lineage>
        <taxon>Eukaryota</taxon>
        <taxon>Fungi</taxon>
        <taxon>Dikarya</taxon>
        <taxon>Ascomycota</taxon>
        <taxon>Pezizomycotina</taxon>
        <taxon>Sordariomycetes</taxon>
        <taxon>Hypocreomycetidae</taxon>
        <taxon>Hypocreales</taxon>
        <taxon>Ophiocordycipitaceae</taxon>
        <taxon>Ophiocordyceps</taxon>
    </lineage>
</organism>
<accession>A0A367L635</accession>
<protein>
    <submittedName>
        <fullName evidence="1">Uncharacterized protein</fullName>
    </submittedName>
</protein>
<keyword evidence="2" id="KW-1185">Reference proteome</keyword>
<evidence type="ECO:0000313" key="1">
    <source>
        <dbReference type="EMBL" id="RCI09884.1"/>
    </source>
</evidence>
<dbReference type="AlphaFoldDB" id="A0A367L635"/>
<sequence length="79" mass="9097">MDPKTIFFYPGKRRDEWRQCLLQSSVGGSGQLYEADVEMCISTAYIRTVRTILYEYRQRSLAAKCTEAALPALHKRPPL</sequence>
<proteinExistence type="predicted"/>
<gene>
    <name evidence="1" type="ORF">L249_3879</name>
</gene>
<comment type="caution">
    <text evidence="1">The sequence shown here is derived from an EMBL/GenBank/DDBJ whole genome shotgun (WGS) entry which is preliminary data.</text>
</comment>
<reference evidence="1 2" key="1">
    <citation type="journal article" date="2015" name="BMC Genomics">
        <title>Insights from the genome of Ophiocordyceps polyrhachis-furcata to pathogenicity and host specificity in insect fungi.</title>
        <authorList>
            <person name="Wichadakul D."/>
            <person name="Kobmoo N."/>
            <person name="Ingsriswang S."/>
            <person name="Tangphatsornruang S."/>
            <person name="Chantasingh D."/>
            <person name="Luangsa-ard J.J."/>
            <person name="Eurwilaichitr L."/>
        </authorList>
    </citation>
    <scope>NUCLEOTIDE SEQUENCE [LARGE SCALE GENOMIC DNA]</scope>
    <source>
        <strain evidence="1 2">BCC 54312</strain>
    </source>
</reference>
<dbReference type="Proteomes" id="UP000253664">
    <property type="component" value="Unassembled WGS sequence"/>
</dbReference>